<accession>A0A8K0JNS4</accession>
<proteinExistence type="predicted"/>
<evidence type="ECO:0000256" key="1">
    <source>
        <dbReference type="SAM" id="MobiDB-lite"/>
    </source>
</evidence>
<keyword evidence="3" id="KW-1185">Reference proteome</keyword>
<protein>
    <submittedName>
        <fullName evidence="2">Uncharacterized protein</fullName>
    </submittedName>
</protein>
<evidence type="ECO:0000313" key="2">
    <source>
        <dbReference type="EMBL" id="KAG7562673.1"/>
    </source>
</evidence>
<gene>
    <name evidence="2" type="ORF">FFLO_01940</name>
</gene>
<dbReference type="EMBL" id="JABELV010000028">
    <property type="protein sequence ID" value="KAG7562673.1"/>
    <property type="molecule type" value="Genomic_DNA"/>
</dbReference>
<feature type="region of interest" description="Disordered" evidence="1">
    <location>
        <begin position="40"/>
        <end position="72"/>
    </location>
</feature>
<feature type="compositionally biased region" description="Polar residues" evidence="1">
    <location>
        <begin position="40"/>
        <end position="61"/>
    </location>
</feature>
<comment type="caution">
    <text evidence="2">The sequence shown here is derived from an EMBL/GenBank/DDBJ whole genome shotgun (WGS) entry which is preliminary data.</text>
</comment>
<evidence type="ECO:0000313" key="3">
    <source>
        <dbReference type="Proteomes" id="UP000812966"/>
    </source>
</evidence>
<name>A0A8K0JNS4_9TREE</name>
<sequence length="224" mass="25559">MNVSERSAFDLASTLAGLSLRVPTTLETFNFDRYRWLDNETSATGPDTTASPDSSQDTDGATSEMGKQDAPDPIQDLYEEFNHQAVNFPPCSDPASWNRVVQSYRLLENAIPLNDYRRSWLNEIRVLPVFQLYSLNPSAFEVVWRRHCSSGQVINVGRASELTLCFTQLESQSQKKLTDRSKERLIAACSIVGDTKPWDSGMWELFRLMQLTRKHNEEFRKQLG</sequence>
<reference evidence="2" key="1">
    <citation type="submission" date="2020-04" db="EMBL/GenBank/DDBJ databases">
        <title>Analysis of mating type loci in Filobasidium floriforme.</title>
        <authorList>
            <person name="Nowrousian M."/>
        </authorList>
    </citation>
    <scope>NUCLEOTIDE SEQUENCE</scope>
    <source>
        <strain evidence="2">CBS 6242</strain>
    </source>
</reference>
<organism evidence="2 3">
    <name type="scientific">Filobasidium floriforme</name>
    <dbReference type="NCBI Taxonomy" id="5210"/>
    <lineage>
        <taxon>Eukaryota</taxon>
        <taxon>Fungi</taxon>
        <taxon>Dikarya</taxon>
        <taxon>Basidiomycota</taxon>
        <taxon>Agaricomycotina</taxon>
        <taxon>Tremellomycetes</taxon>
        <taxon>Filobasidiales</taxon>
        <taxon>Filobasidiaceae</taxon>
        <taxon>Filobasidium</taxon>
    </lineage>
</organism>
<dbReference type="AlphaFoldDB" id="A0A8K0JNS4"/>
<dbReference type="Proteomes" id="UP000812966">
    <property type="component" value="Unassembled WGS sequence"/>
</dbReference>